<accession>G3HKT0</accession>
<evidence type="ECO:0000313" key="1">
    <source>
        <dbReference type="EMBL" id="EGW08328.1"/>
    </source>
</evidence>
<gene>
    <name evidence="1" type="ORF">I79_011310</name>
</gene>
<dbReference type="AlphaFoldDB" id="G3HKT0"/>
<protein>
    <submittedName>
        <fullName evidence="1">Uncharacterized protein</fullName>
    </submittedName>
</protein>
<dbReference type="Proteomes" id="UP000001075">
    <property type="component" value="Unassembled WGS sequence"/>
</dbReference>
<dbReference type="InParanoid" id="G3HKT0"/>
<dbReference type="EMBL" id="JH000469">
    <property type="protein sequence ID" value="EGW08328.1"/>
    <property type="molecule type" value="Genomic_DNA"/>
</dbReference>
<evidence type="ECO:0000313" key="2">
    <source>
        <dbReference type="Proteomes" id="UP000001075"/>
    </source>
</evidence>
<sequence length="61" mass="7090">MHLYFLPEDHHSQVGVRSLVHGFGLDAHAVLLRRQLICTVFLVPEVEKTRDWSPNHNQITM</sequence>
<proteinExistence type="predicted"/>
<organism evidence="1 2">
    <name type="scientific">Cricetulus griseus</name>
    <name type="common">Chinese hamster</name>
    <name type="synonym">Cricetulus barabensis griseus</name>
    <dbReference type="NCBI Taxonomy" id="10029"/>
    <lineage>
        <taxon>Eukaryota</taxon>
        <taxon>Metazoa</taxon>
        <taxon>Chordata</taxon>
        <taxon>Craniata</taxon>
        <taxon>Vertebrata</taxon>
        <taxon>Euteleostomi</taxon>
        <taxon>Mammalia</taxon>
        <taxon>Eutheria</taxon>
        <taxon>Euarchontoglires</taxon>
        <taxon>Glires</taxon>
        <taxon>Rodentia</taxon>
        <taxon>Myomorpha</taxon>
        <taxon>Muroidea</taxon>
        <taxon>Cricetidae</taxon>
        <taxon>Cricetinae</taxon>
        <taxon>Cricetulus</taxon>
    </lineage>
</organism>
<reference evidence="2" key="1">
    <citation type="journal article" date="2011" name="Nat. Biotechnol.">
        <title>The genomic sequence of the Chinese hamster ovary (CHO)-K1 cell line.</title>
        <authorList>
            <person name="Xu X."/>
            <person name="Nagarajan H."/>
            <person name="Lewis N.E."/>
            <person name="Pan S."/>
            <person name="Cai Z."/>
            <person name="Liu X."/>
            <person name="Chen W."/>
            <person name="Xie M."/>
            <person name="Wang W."/>
            <person name="Hammond S."/>
            <person name="Andersen M.R."/>
            <person name="Neff N."/>
            <person name="Passarelli B."/>
            <person name="Koh W."/>
            <person name="Fan H.C."/>
            <person name="Wang J."/>
            <person name="Gui Y."/>
            <person name="Lee K.H."/>
            <person name="Betenbaugh M.J."/>
            <person name="Quake S.R."/>
            <person name="Famili I."/>
            <person name="Palsson B.O."/>
            <person name="Wang J."/>
        </authorList>
    </citation>
    <scope>NUCLEOTIDE SEQUENCE [LARGE SCALE GENOMIC DNA]</scope>
    <source>
        <strain evidence="2">CHO K1 cell line</strain>
    </source>
</reference>
<name>G3HKT0_CRIGR</name>